<feature type="domain" description="Spermatogenesis-associated protein 20-like TRX" evidence="1">
    <location>
        <begin position="5"/>
        <end position="165"/>
    </location>
</feature>
<dbReference type="InterPro" id="IPR004879">
    <property type="entry name" value="Ssp411-like_TRX"/>
</dbReference>
<dbReference type="PANTHER" id="PTHR42899:SF1">
    <property type="entry name" value="SPERMATOGENESIS-ASSOCIATED PROTEIN 20"/>
    <property type="match status" value="1"/>
</dbReference>
<accession>A0A1J5S9N5</accession>
<dbReference type="CDD" id="cd02955">
    <property type="entry name" value="SSP411"/>
    <property type="match status" value="1"/>
</dbReference>
<sequence length="672" mass="75281">MTSRNLLDRETSPYLLQHRGNPVHWQPWSPAILAEAQAQNRPILLSVGYAACHWCHVMAHESFENPAVARLINDHFIAVKVDREERPDIDSLYQSALALMGQQGGWPLTMFLLPDGRPFWGGTYFPPQPRYGRPSFTGVLREIIEVWTRRPARIQHNAEVLQNTLARHFRARPGTGLTPDRFDGYCHSLLEQMDPLFGGLKGAPKFPQVPLLSLLWRAYRRHHDPAYAQAVRLTLDNLCLGGLHDHLGGGFARYSTDEEWLVPHFEKMLYDTAQLIDLLTCLSSQPNSRHYAQAVELAIGWLRREMSDATGAFCASLDADSEGEEGRYYVWPYHELEEALSEPLRAVFIRSFDVSPHGNWDHKTILRFKTVPDPRDEFLLAEACRLLLLRRAERTPPARDDKCLTDWNGLVIHALAQAAFRFDRPDWLKLAERAYQAVQTHLGRDHRLFHSSCRGRVQAEAMLDDYAFMIRAALALYETTGRTDTLDQARLWLDTLNRHYWDEDGGGYFFTADDAPGLILRSKILHDAATPCGNGVMVEVLARLFLLTGEEHFRQRAERIITACGGGLDTEFPAMTSFLTGWELLNSGRQLIIVGLADDPSRAALIRAAAEADRSALVLQSLTPDQKLPPGHPAAARLAAAAGATAFLCHGPVCGLPVQDSAALSLALSSTP</sequence>
<dbReference type="Gene3D" id="1.50.10.10">
    <property type="match status" value="1"/>
</dbReference>
<comment type="caution">
    <text evidence="2">The sequence shown here is derived from an EMBL/GenBank/DDBJ whole genome shotgun (WGS) entry which is preliminary data.</text>
</comment>
<dbReference type="SUPFAM" id="SSF48208">
    <property type="entry name" value="Six-hairpin glycosidases"/>
    <property type="match status" value="1"/>
</dbReference>
<dbReference type="AlphaFoldDB" id="A0A1J5S9N5"/>
<dbReference type="InterPro" id="IPR036249">
    <property type="entry name" value="Thioredoxin-like_sf"/>
</dbReference>
<reference evidence="2" key="1">
    <citation type="submission" date="2016-10" db="EMBL/GenBank/DDBJ databases">
        <title>Sequence of Gallionella enrichment culture.</title>
        <authorList>
            <person name="Poehlein A."/>
            <person name="Muehling M."/>
            <person name="Daniel R."/>
        </authorList>
    </citation>
    <scope>NUCLEOTIDE SEQUENCE</scope>
</reference>
<dbReference type="EMBL" id="MLJW01000091">
    <property type="protein sequence ID" value="OIR00768.1"/>
    <property type="molecule type" value="Genomic_DNA"/>
</dbReference>
<proteinExistence type="predicted"/>
<organism evidence="2">
    <name type="scientific">mine drainage metagenome</name>
    <dbReference type="NCBI Taxonomy" id="410659"/>
    <lineage>
        <taxon>unclassified sequences</taxon>
        <taxon>metagenomes</taxon>
        <taxon>ecological metagenomes</taxon>
    </lineage>
</organism>
<dbReference type="GO" id="GO:0005975">
    <property type="term" value="P:carbohydrate metabolic process"/>
    <property type="evidence" value="ECO:0007669"/>
    <property type="project" value="InterPro"/>
</dbReference>
<dbReference type="InterPro" id="IPR024705">
    <property type="entry name" value="Ssp411"/>
</dbReference>
<dbReference type="InterPro" id="IPR008928">
    <property type="entry name" value="6-hairpin_glycosidase_sf"/>
</dbReference>
<dbReference type="Pfam" id="PF03190">
    <property type="entry name" value="Thioredox_DsbH"/>
    <property type="match status" value="1"/>
</dbReference>
<dbReference type="PANTHER" id="PTHR42899">
    <property type="entry name" value="SPERMATOGENESIS-ASSOCIATED PROTEIN 20"/>
    <property type="match status" value="1"/>
</dbReference>
<gene>
    <name evidence="2" type="ORF">GALL_171050</name>
</gene>
<dbReference type="InterPro" id="IPR012341">
    <property type="entry name" value="6hp_glycosidase-like_sf"/>
</dbReference>
<name>A0A1J5S9N5_9ZZZZ</name>
<protein>
    <submittedName>
        <fullName evidence="2">N-acylglucosamine 2-epimerase (GlcNAc 2-epimerase)</fullName>
    </submittedName>
</protein>
<dbReference type="PIRSF" id="PIRSF006402">
    <property type="entry name" value="UCP006402_thioredoxin"/>
    <property type="match status" value="1"/>
</dbReference>
<dbReference type="SUPFAM" id="SSF52833">
    <property type="entry name" value="Thioredoxin-like"/>
    <property type="match status" value="1"/>
</dbReference>
<evidence type="ECO:0000259" key="1">
    <source>
        <dbReference type="Pfam" id="PF03190"/>
    </source>
</evidence>
<evidence type="ECO:0000313" key="2">
    <source>
        <dbReference type="EMBL" id="OIR00768.1"/>
    </source>
</evidence>
<dbReference type="Gene3D" id="3.40.30.10">
    <property type="entry name" value="Glutaredoxin"/>
    <property type="match status" value="1"/>
</dbReference>